<dbReference type="EMBL" id="FUEG01000007">
    <property type="protein sequence ID" value="SJL06439.1"/>
    <property type="molecule type" value="Genomic_DNA"/>
</dbReference>
<dbReference type="STRING" id="47428.A0A284RCG2"/>
<comment type="similarity">
    <text evidence="2">Belongs to the peptidase C19 family.</text>
</comment>
<feature type="region of interest" description="Disordered" evidence="6">
    <location>
        <begin position="730"/>
        <end position="1245"/>
    </location>
</feature>
<dbReference type="PANTHER" id="PTHR24006">
    <property type="entry name" value="UBIQUITIN CARBOXYL-TERMINAL HYDROLASE"/>
    <property type="match status" value="1"/>
</dbReference>
<feature type="compositionally biased region" description="Pro residues" evidence="6">
    <location>
        <begin position="885"/>
        <end position="896"/>
    </location>
</feature>
<feature type="compositionally biased region" description="Basic and acidic residues" evidence="6">
    <location>
        <begin position="1154"/>
        <end position="1169"/>
    </location>
</feature>
<feature type="compositionally biased region" description="Low complexity" evidence="6">
    <location>
        <begin position="1178"/>
        <end position="1193"/>
    </location>
</feature>
<evidence type="ECO:0000256" key="3">
    <source>
        <dbReference type="ARBA" id="ARBA00012759"/>
    </source>
</evidence>
<feature type="domain" description="USP" evidence="7">
    <location>
        <begin position="333"/>
        <end position="719"/>
    </location>
</feature>
<evidence type="ECO:0000313" key="8">
    <source>
        <dbReference type="EMBL" id="SJL06439.1"/>
    </source>
</evidence>
<evidence type="ECO:0000256" key="4">
    <source>
        <dbReference type="ARBA" id="ARBA00022670"/>
    </source>
</evidence>
<feature type="compositionally biased region" description="Basic and acidic residues" evidence="6">
    <location>
        <begin position="1215"/>
        <end position="1230"/>
    </location>
</feature>
<feature type="compositionally biased region" description="Basic and acidic residues" evidence="6">
    <location>
        <begin position="904"/>
        <end position="919"/>
    </location>
</feature>
<dbReference type="GO" id="GO:0005634">
    <property type="term" value="C:nucleus"/>
    <property type="evidence" value="ECO:0007669"/>
    <property type="project" value="TreeGrafter"/>
</dbReference>
<dbReference type="InterPro" id="IPR028889">
    <property type="entry name" value="USP"/>
</dbReference>
<organism evidence="8 9">
    <name type="scientific">Armillaria ostoyae</name>
    <name type="common">Armillaria root rot fungus</name>
    <dbReference type="NCBI Taxonomy" id="47428"/>
    <lineage>
        <taxon>Eukaryota</taxon>
        <taxon>Fungi</taxon>
        <taxon>Dikarya</taxon>
        <taxon>Basidiomycota</taxon>
        <taxon>Agaricomycotina</taxon>
        <taxon>Agaricomycetes</taxon>
        <taxon>Agaricomycetidae</taxon>
        <taxon>Agaricales</taxon>
        <taxon>Marasmiineae</taxon>
        <taxon>Physalacriaceae</taxon>
        <taxon>Armillaria</taxon>
    </lineage>
</organism>
<feature type="compositionally biased region" description="Pro residues" evidence="6">
    <location>
        <begin position="1116"/>
        <end position="1127"/>
    </location>
</feature>
<keyword evidence="4" id="KW-0645">Protease</keyword>
<comment type="catalytic activity">
    <reaction evidence="1">
        <text>Thiol-dependent hydrolysis of ester, thioester, amide, peptide and isopeptide bonds formed by the C-terminal Gly of ubiquitin (a 76-residue protein attached to proteins as an intracellular targeting signal).</text>
        <dbReference type="EC" id="3.4.19.12"/>
    </reaction>
</comment>
<dbReference type="InterPro" id="IPR050164">
    <property type="entry name" value="Peptidase_C19"/>
</dbReference>
<keyword evidence="5" id="KW-0378">Hydrolase</keyword>
<feature type="compositionally biased region" description="Low complexity" evidence="6">
    <location>
        <begin position="820"/>
        <end position="833"/>
    </location>
</feature>
<reference evidence="9" key="1">
    <citation type="journal article" date="2017" name="Nat. Ecol. Evol.">
        <title>Genome expansion and lineage-specific genetic innovations in the forest pathogenic fungi Armillaria.</title>
        <authorList>
            <person name="Sipos G."/>
            <person name="Prasanna A.N."/>
            <person name="Walter M.C."/>
            <person name="O'Connor E."/>
            <person name="Balint B."/>
            <person name="Krizsan K."/>
            <person name="Kiss B."/>
            <person name="Hess J."/>
            <person name="Varga T."/>
            <person name="Slot J."/>
            <person name="Riley R."/>
            <person name="Boka B."/>
            <person name="Rigling D."/>
            <person name="Barry K."/>
            <person name="Lee J."/>
            <person name="Mihaltcheva S."/>
            <person name="LaButti K."/>
            <person name="Lipzen A."/>
            <person name="Waldron R."/>
            <person name="Moloney N.M."/>
            <person name="Sperisen C."/>
            <person name="Kredics L."/>
            <person name="Vagvoelgyi C."/>
            <person name="Patrignani A."/>
            <person name="Fitzpatrick D."/>
            <person name="Nagy I."/>
            <person name="Doyle S."/>
            <person name="Anderson J.B."/>
            <person name="Grigoriev I.V."/>
            <person name="Gueldener U."/>
            <person name="Muensterkoetter M."/>
            <person name="Nagy L.G."/>
        </authorList>
    </citation>
    <scope>NUCLEOTIDE SEQUENCE [LARGE SCALE GENOMIC DNA]</scope>
    <source>
        <strain evidence="9">C18/9</strain>
    </source>
</reference>
<dbReference type="InterPro" id="IPR038765">
    <property type="entry name" value="Papain-like_cys_pep_sf"/>
</dbReference>
<dbReference type="InterPro" id="IPR001394">
    <property type="entry name" value="Peptidase_C19_UCH"/>
</dbReference>
<dbReference type="GO" id="GO:0006508">
    <property type="term" value="P:proteolysis"/>
    <property type="evidence" value="ECO:0007669"/>
    <property type="project" value="UniProtKB-KW"/>
</dbReference>
<proteinExistence type="inferred from homology"/>
<feature type="compositionally biased region" description="Polar residues" evidence="6">
    <location>
        <begin position="990"/>
        <end position="999"/>
    </location>
</feature>
<dbReference type="PANTHER" id="PTHR24006:SF733">
    <property type="entry name" value="RE52890P"/>
    <property type="match status" value="1"/>
</dbReference>
<dbReference type="AlphaFoldDB" id="A0A284RCG2"/>
<gene>
    <name evidence="8" type="ORF">ARMOST_09776</name>
</gene>
<dbReference type="Proteomes" id="UP000219338">
    <property type="component" value="Unassembled WGS sequence"/>
</dbReference>
<feature type="region of interest" description="Disordered" evidence="6">
    <location>
        <begin position="372"/>
        <end position="410"/>
    </location>
</feature>
<evidence type="ECO:0000256" key="6">
    <source>
        <dbReference type="SAM" id="MobiDB-lite"/>
    </source>
</evidence>
<dbReference type="Pfam" id="PF03476">
    <property type="entry name" value="MOSC_N"/>
    <property type="match status" value="1"/>
</dbReference>
<dbReference type="Pfam" id="PF00443">
    <property type="entry name" value="UCH"/>
    <property type="match status" value="1"/>
</dbReference>
<dbReference type="PROSITE" id="PS00973">
    <property type="entry name" value="USP_2"/>
    <property type="match status" value="1"/>
</dbReference>
<dbReference type="OMA" id="HVVMAND"/>
<dbReference type="GO" id="GO:0005829">
    <property type="term" value="C:cytosol"/>
    <property type="evidence" value="ECO:0007669"/>
    <property type="project" value="TreeGrafter"/>
</dbReference>
<feature type="compositionally biased region" description="Low complexity" evidence="6">
    <location>
        <begin position="1021"/>
        <end position="1051"/>
    </location>
</feature>
<dbReference type="SUPFAM" id="SSF54001">
    <property type="entry name" value="Cysteine proteinases"/>
    <property type="match status" value="1"/>
</dbReference>
<dbReference type="InterPro" id="IPR005303">
    <property type="entry name" value="MOCOS_middle"/>
</dbReference>
<dbReference type="EC" id="3.4.19.12" evidence="3"/>
<dbReference type="OrthoDB" id="27652at2759"/>
<name>A0A284RCG2_ARMOS</name>
<evidence type="ECO:0000313" key="9">
    <source>
        <dbReference type="Proteomes" id="UP000219338"/>
    </source>
</evidence>
<dbReference type="GO" id="GO:0004843">
    <property type="term" value="F:cysteine-type deubiquitinase activity"/>
    <property type="evidence" value="ECO:0007669"/>
    <property type="project" value="UniProtKB-EC"/>
</dbReference>
<accession>A0A284RCG2</accession>
<dbReference type="PROSITE" id="PS00972">
    <property type="entry name" value="USP_1"/>
    <property type="match status" value="1"/>
</dbReference>
<evidence type="ECO:0000259" key="7">
    <source>
        <dbReference type="PROSITE" id="PS50235"/>
    </source>
</evidence>
<protein>
    <recommendedName>
        <fullName evidence="3">ubiquitinyl hydrolase 1</fullName>
        <ecNumber evidence="3">3.4.19.12</ecNumber>
    </recommendedName>
</protein>
<evidence type="ECO:0000256" key="2">
    <source>
        <dbReference type="ARBA" id="ARBA00009085"/>
    </source>
</evidence>
<keyword evidence="9" id="KW-1185">Reference proteome</keyword>
<dbReference type="SUPFAM" id="SSF141673">
    <property type="entry name" value="MOSC N-terminal domain-like"/>
    <property type="match status" value="1"/>
</dbReference>
<dbReference type="Gene3D" id="3.90.70.10">
    <property type="entry name" value="Cysteine proteinases"/>
    <property type="match status" value="1"/>
</dbReference>
<dbReference type="PROSITE" id="PS50235">
    <property type="entry name" value="USP_3"/>
    <property type="match status" value="1"/>
</dbReference>
<sequence length="1245" mass="135381">MQRTPTLTVPVQGREMTIDPSRLHKPNFGYDVTVSKLLIHPIKSCRGLSVTNARYTPEGLENDRLWSIVDAATKSVITAREVSKMVLITPQIETDDNSPYGGVLRVSFPEDSSCDSFDVPLHPSEEMLKTWQSFDVAMWGSSIDSHVCEAVPLSSGPSKLPSAILSSYFEKPVHLVFKGRRPRNCAPTAAFPELKATAVYQDGYPLLVLSEESMNVLEDELRNQLPNVSPDTGVRDKAVPYKVLMKVRTGIDPANKMKPCVGCNGVPLGEDDDRPTTSSVALAPPPVGYIPLPLSMARARAKWIFGPQQTPSQRDSSKPIPIPTTCSADAKKFGLENFGNTCYANSVVQALYFCTPFRDLLLQSEEHSIAQGSQDALSGPPALVPVRRPSVSGSADHPIANGIHPHELPTIPSSPPTLFSALRSLYFYISTNPADSGTVAPRAFIDKVKQGNDIFRSTMHQDAHEFLNYLLNKIVEEIEEEKKLQHDAMGEDLSNSVATLSSKSPPTIITATTSSNSGTSPQDATLVHKLFEGVLTSETRCLTCETVSARDESFLDLSIDIEQNSSVTACLRQFSASEMLCQKNKFFCDSCCDLQEAEKRMKIKKLPNVLALHLKRFKYQEDVQKYIKLAYRVAFPIELRLFNTVDDTEDADRLYNLFGIVVHIGTGPHHGHYISIIKTGGSWLVFDDDNVYPLPEGDISKYFGDSPAGSAYVLYYQAADLNLPALGLRNPSPAPPEMSEQALSPAGSIEASPALPINPPLPPGLAEEGDSSDISDPPFPVTPSQSSSPLLHPSDKKSSRQTLDVKVSVLEEASSPPSPSIASSSAITPTTSSNTRSKGFFTRRRPSTSAGALHGPEFRESSEQVAMPASLLSTASSDEPNHRAPTPPPPSLPSSPDPGANSHENSHHDHPHHLPERKPSTWFKRKSFRLGDKRPASQAGLPQIPQSPTVPSNPKEEGSSHWFNTTAPPSPRERRRRPSEPGMFDASAFHNLSSASRPKTSGGGLSVNANHHHRHTHDYESSSPVSPSSSFGSTSHLQPTFPATPSSHTPSSPSPSTPSRKSLEKPSSPKAPEHKKSLSSLIHHKDKARDHSSLRASPPPRPATAIGNGHSTSPRQLPPVPPLPPSFVAPGSPIRSMYASNGHASVDHVVMANDKGKMKSEHPDTDEHPNGWGTFPGANHSSASTSSSSNTSSHWKRTSRKLSLTLPLLHFGRKKEKDKDKDKDRDKESKGAPSSFPHFSMHSKH</sequence>
<dbReference type="InterPro" id="IPR018200">
    <property type="entry name" value="USP_CS"/>
</dbReference>
<evidence type="ECO:0000256" key="5">
    <source>
        <dbReference type="ARBA" id="ARBA00022801"/>
    </source>
</evidence>
<evidence type="ECO:0000256" key="1">
    <source>
        <dbReference type="ARBA" id="ARBA00000707"/>
    </source>
</evidence>
<dbReference type="GO" id="GO:0016579">
    <property type="term" value="P:protein deubiquitination"/>
    <property type="evidence" value="ECO:0007669"/>
    <property type="project" value="InterPro"/>
</dbReference>
<feature type="compositionally biased region" description="Low complexity" evidence="6">
    <location>
        <begin position="783"/>
        <end position="792"/>
    </location>
</feature>
<dbReference type="CDD" id="cd02663">
    <property type="entry name" value="Peptidase_C19G"/>
    <property type="match status" value="1"/>
</dbReference>